<feature type="transmembrane region" description="Helical" evidence="1">
    <location>
        <begin position="277"/>
        <end position="295"/>
    </location>
</feature>
<dbReference type="Proteomes" id="UP000199318">
    <property type="component" value="Unassembled WGS sequence"/>
</dbReference>
<dbReference type="AlphaFoldDB" id="A0A1H9SKC9"/>
<evidence type="ECO:0000256" key="1">
    <source>
        <dbReference type="SAM" id="Phobius"/>
    </source>
</evidence>
<reference evidence="4" key="1">
    <citation type="submission" date="2016-10" db="EMBL/GenBank/DDBJ databases">
        <authorList>
            <person name="de Groot N.N."/>
        </authorList>
    </citation>
    <scope>NUCLEOTIDE SEQUENCE [LARGE SCALE GENOMIC DNA]</scope>
    <source>
        <strain evidence="4">10nlg</strain>
    </source>
</reference>
<keyword evidence="4" id="KW-1185">Reference proteome</keyword>
<dbReference type="EMBL" id="FOGV01000007">
    <property type="protein sequence ID" value="SER85145.1"/>
    <property type="molecule type" value="Genomic_DNA"/>
</dbReference>
<dbReference type="STRING" id="1464123.SAMN05444126_10732"/>
<proteinExistence type="predicted"/>
<sequence length="303" mass="31961">MQPLNIYFATITHQTCLLIMPVFSKKKWEMIILKKTKWLSSGLAAALVLSLFGGSVGADSHGDDDAMVRVFHGSPDAPEVDVYVNGDAAVEGAGFEDITDYLELPAGDHEVAIFPAGEGGEGDPVVEETLTVEGGQSYTVAATDLLDNLTLQVVEDDNTVEEGMTKIRVGHLSPGAPGVDVGLIGGDSLFEGAEFFAVTDYLELDPDTYDLEIRAAGTEDQVFDLSGTTLEADTVYSAFAVGEGVDDLNVVLIADAAYTTPDEMPATGMGGASESSVWPLALTMLAGGAVVIIYARKRYAHEA</sequence>
<organism evidence="3 4">
    <name type="scientific">Salisediminibacterium halotolerans</name>
    <dbReference type="NCBI Taxonomy" id="517425"/>
    <lineage>
        <taxon>Bacteria</taxon>
        <taxon>Bacillati</taxon>
        <taxon>Bacillota</taxon>
        <taxon>Bacilli</taxon>
        <taxon>Bacillales</taxon>
        <taxon>Bacillaceae</taxon>
        <taxon>Salisediminibacterium</taxon>
    </lineage>
</organism>
<comment type="caution">
    <text evidence="3">The sequence shown here is derived from an EMBL/GenBank/DDBJ whole genome shotgun (WGS) entry which is preliminary data.</text>
</comment>
<keyword evidence="1" id="KW-0812">Transmembrane</keyword>
<dbReference type="Pfam" id="PF14344">
    <property type="entry name" value="DUF4397"/>
    <property type="match status" value="1"/>
</dbReference>
<feature type="domain" description="DUF4397" evidence="2">
    <location>
        <begin position="66"/>
        <end position="181"/>
    </location>
</feature>
<evidence type="ECO:0000313" key="4">
    <source>
        <dbReference type="Proteomes" id="UP000199318"/>
    </source>
</evidence>
<evidence type="ECO:0000259" key="2">
    <source>
        <dbReference type="Pfam" id="PF14344"/>
    </source>
</evidence>
<gene>
    <name evidence="3" type="ORF">SAMN05444126_10732</name>
</gene>
<dbReference type="InterPro" id="IPR025510">
    <property type="entry name" value="DUF4397"/>
</dbReference>
<evidence type="ECO:0000313" key="3">
    <source>
        <dbReference type="EMBL" id="SER85145.1"/>
    </source>
</evidence>
<accession>A0A1H9SKC9</accession>
<keyword evidence="1" id="KW-0472">Membrane</keyword>
<name>A0A1H9SKC9_9BACI</name>
<protein>
    <recommendedName>
        <fullName evidence="2">DUF4397 domain-containing protein</fullName>
    </recommendedName>
</protein>
<keyword evidence="1" id="KW-1133">Transmembrane helix</keyword>